<evidence type="ECO:0000256" key="1">
    <source>
        <dbReference type="SAM" id="MobiDB-lite"/>
    </source>
</evidence>
<evidence type="ECO:0000313" key="2">
    <source>
        <dbReference type="EMBL" id="GJS63841.1"/>
    </source>
</evidence>
<organism evidence="2 3">
    <name type="scientific">Tanacetum coccineum</name>
    <dbReference type="NCBI Taxonomy" id="301880"/>
    <lineage>
        <taxon>Eukaryota</taxon>
        <taxon>Viridiplantae</taxon>
        <taxon>Streptophyta</taxon>
        <taxon>Embryophyta</taxon>
        <taxon>Tracheophyta</taxon>
        <taxon>Spermatophyta</taxon>
        <taxon>Magnoliopsida</taxon>
        <taxon>eudicotyledons</taxon>
        <taxon>Gunneridae</taxon>
        <taxon>Pentapetalae</taxon>
        <taxon>asterids</taxon>
        <taxon>campanulids</taxon>
        <taxon>Asterales</taxon>
        <taxon>Asteraceae</taxon>
        <taxon>Asteroideae</taxon>
        <taxon>Anthemideae</taxon>
        <taxon>Anthemidinae</taxon>
        <taxon>Tanacetum</taxon>
    </lineage>
</organism>
<dbReference type="Proteomes" id="UP001151760">
    <property type="component" value="Unassembled WGS sequence"/>
</dbReference>
<name>A0ABQ4XGB0_9ASTR</name>
<dbReference type="EMBL" id="BQNB010009461">
    <property type="protein sequence ID" value="GJS63841.1"/>
    <property type="molecule type" value="Genomic_DNA"/>
</dbReference>
<feature type="region of interest" description="Disordered" evidence="1">
    <location>
        <begin position="1"/>
        <end position="26"/>
    </location>
</feature>
<protein>
    <submittedName>
        <fullName evidence="2">Uncharacterized protein</fullName>
    </submittedName>
</protein>
<gene>
    <name evidence="2" type="ORF">Tco_0678405</name>
</gene>
<accession>A0ABQ4XGB0</accession>
<reference evidence="2" key="1">
    <citation type="journal article" date="2022" name="Int. J. Mol. Sci.">
        <title>Draft Genome of Tanacetum Coccineum: Genomic Comparison of Closely Related Tanacetum-Family Plants.</title>
        <authorList>
            <person name="Yamashiro T."/>
            <person name="Shiraishi A."/>
            <person name="Nakayama K."/>
            <person name="Satake H."/>
        </authorList>
    </citation>
    <scope>NUCLEOTIDE SEQUENCE</scope>
</reference>
<reference evidence="2" key="2">
    <citation type="submission" date="2022-01" db="EMBL/GenBank/DDBJ databases">
        <authorList>
            <person name="Yamashiro T."/>
            <person name="Shiraishi A."/>
            <person name="Satake H."/>
            <person name="Nakayama K."/>
        </authorList>
    </citation>
    <scope>NUCLEOTIDE SEQUENCE</scope>
</reference>
<keyword evidence="3" id="KW-1185">Reference proteome</keyword>
<comment type="caution">
    <text evidence="2">The sequence shown here is derived from an EMBL/GenBank/DDBJ whole genome shotgun (WGS) entry which is preliminary data.</text>
</comment>
<evidence type="ECO:0000313" key="3">
    <source>
        <dbReference type="Proteomes" id="UP001151760"/>
    </source>
</evidence>
<sequence>MTRAYSNNFDSRKGVLKASTSSSNIPTFDPYDLLSQDFDPENCMRNVGELNSALDDMESEEEVEVIYDETTNLDSTIMRACTYTAPDAFKT</sequence>
<proteinExistence type="predicted"/>